<dbReference type="Gene3D" id="3.30.450.40">
    <property type="match status" value="1"/>
</dbReference>
<dbReference type="Pfam" id="PF01363">
    <property type="entry name" value="FYVE"/>
    <property type="match status" value="2"/>
</dbReference>
<keyword evidence="2 4" id="KW-0863">Zinc-finger</keyword>
<dbReference type="VEuPathDB" id="FungiDB:AeMF1_018476"/>
<dbReference type="SUPFAM" id="SSF57903">
    <property type="entry name" value="FYVE/PHD zinc finger"/>
    <property type="match status" value="2"/>
</dbReference>
<dbReference type="PROSITE" id="PS50178">
    <property type="entry name" value="ZF_FYVE"/>
    <property type="match status" value="2"/>
</dbReference>
<feature type="compositionally biased region" description="Low complexity" evidence="5">
    <location>
        <begin position="351"/>
        <end position="363"/>
    </location>
</feature>
<dbReference type="InterPro" id="IPR017455">
    <property type="entry name" value="Znf_FYVE-rel"/>
</dbReference>
<keyword evidence="3" id="KW-0862">Zinc</keyword>
<dbReference type="AlphaFoldDB" id="A0A6G0WWP3"/>
<dbReference type="InterPro" id="IPR013083">
    <property type="entry name" value="Znf_RING/FYVE/PHD"/>
</dbReference>
<evidence type="ECO:0000256" key="4">
    <source>
        <dbReference type="PROSITE-ProRule" id="PRU00091"/>
    </source>
</evidence>
<feature type="region of interest" description="Disordered" evidence="5">
    <location>
        <begin position="336"/>
        <end position="375"/>
    </location>
</feature>
<dbReference type="Proteomes" id="UP000481153">
    <property type="component" value="Unassembled WGS sequence"/>
</dbReference>
<dbReference type="Pfam" id="PF01590">
    <property type="entry name" value="GAF"/>
    <property type="match status" value="1"/>
</dbReference>
<dbReference type="SMART" id="SM00064">
    <property type="entry name" value="FYVE"/>
    <property type="match status" value="2"/>
</dbReference>
<dbReference type="InterPro" id="IPR029016">
    <property type="entry name" value="GAF-like_dom_sf"/>
</dbReference>
<organism evidence="7 8">
    <name type="scientific">Aphanomyces euteiches</name>
    <dbReference type="NCBI Taxonomy" id="100861"/>
    <lineage>
        <taxon>Eukaryota</taxon>
        <taxon>Sar</taxon>
        <taxon>Stramenopiles</taxon>
        <taxon>Oomycota</taxon>
        <taxon>Saprolegniomycetes</taxon>
        <taxon>Saprolegniales</taxon>
        <taxon>Verrucalvaceae</taxon>
        <taxon>Aphanomyces</taxon>
    </lineage>
</organism>
<dbReference type="PANTHER" id="PTHR43102:SF2">
    <property type="entry name" value="GAF DOMAIN-CONTAINING PROTEIN"/>
    <property type="match status" value="1"/>
</dbReference>
<reference evidence="7 8" key="1">
    <citation type="submission" date="2019-07" db="EMBL/GenBank/DDBJ databases">
        <title>Genomics analysis of Aphanomyces spp. identifies a new class of oomycete effector associated with host adaptation.</title>
        <authorList>
            <person name="Gaulin E."/>
        </authorList>
    </citation>
    <scope>NUCLEOTIDE SEQUENCE [LARGE SCALE GENOMIC DNA]</scope>
    <source>
        <strain evidence="7 8">ATCC 201684</strain>
    </source>
</reference>
<dbReference type="InterPro" id="IPR003018">
    <property type="entry name" value="GAF"/>
</dbReference>
<evidence type="ECO:0000256" key="1">
    <source>
        <dbReference type="ARBA" id="ARBA00022723"/>
    </source>
</evidence>
<dbReference type="Gene3D" id="3.30.40.10">
    <property type="entry name" value="Zinc/RING finger domain, C3HC4 (zinc finger)"/>
    <property type="match status" value="2"/>
</dbReference>
<feature type="region of interest" description="Disordered" evidence="5">
    <location>
        <begin position="106"/>
        <end position="135"/>
    </location>
</feature>
<dbReference type="SUPFAM" id="SSF55781">
    <property type="entry name" value="GAF domain-like"/>
    <property type="match status" value="1"/>
</dbReference>
<protein>
    <recommendedName>
        <fullName evidence="6">FYVE-type domain-containing protein</fullName>
    </recommendedName>
</protein>
<evidence type="ECO:0000313" key="8">
    <source>
        <dbReference type="Proteomes" id="UP000481153"/>
    </source>
</evidence>
<keyword evidence="8" id="KW-1185">Reference proteome</keyword>
<evidence type="ECO:0000313" key="7">
    <source>
        <dbReference type="EMBL" id="KAF0731915.1"/>
    </source>
</evidence>
<gene>
    <name evidence="7" type="ORF">Ae201684_010868</name>
</gene>
<evidence type="ECO:0000259" key="6">
    <source>
        <dbReference type="PROSITE" id="PS50178"/>
    </source>
</evidence>
<feature type="compositionally biased region" description="Low complexity" evidence="5">
    <location>
        <begin position="476"/>
        <end position="487"/>
    </location>
</feature>
<dbReference type="EMBL" id="VJMJ01000138">
    <property type="protein sequence ID" value="KAF0731915.1"/>
    <property type="molecule type" value="Genomic_DNA"/>
</dbReference>
<feature type="domain" description="FYVE-type" evidence="6">
    <location>
        <begin position="400"/>
        <end position="462"/>
    </location>
</feature>
<evidence type="ECO:0000256" key="2">
    <source>
        <dbReference type="ARBA" id="ARBA00022771"/>
    </source>
</evidence>
<sequence>MAMSMSIGTVFVDGSASADEAPRILRQDQLMLPHMYAPLKGATACHECTKTFSTFRRKYNCQMCGEVVCRSCTVLYVAEVSKDVIDAKVCLSCVAIVEAEYHESVASERNSRHTSHSGSYRSSGSADKYSSKSHRASSSIDTSSTALVLAHSSSSVSNLVSKSTPYDYELDFSWAHPWPKPPLVDNDAQRVQVLHSYQIADKEPAFDGVCELASKVLHCPIAAVCFVDERYQLFKASLGLAQEKIPRSVSFCAHAIVSKEPVVVLDTTTDARFQHNPMVTGAGIKFYASAPVCAPSGHVLGTVCVMDQQPHISVDINLLEVLANVVVKKLEDSERLRVPRRSSTDSRSHGRSSSSSQAQGASSSDDEFNNRLFTSSNAPPGLDLFITASDLLPRTQWVSDSKRTTCKVCVQKFSMFLRKHHCRLCGEVICKNCAMSAVLDHTPGSTKVVRIAACLTCLSTRANKRRDDSSDEKSVSSAPTPASSTSSLNQVVLKTTYVPTPPQDMYDEIQTIPVLHRNQSYDVDTNMAIYNEKLVLDYPTPPPVRDFTQQEIQSMLVRLLSQSNDIQQQLSQSVSSSDRALSR</sequence>
<feature type="domain" description="FYVE-type" evidence="6">
    <location>
        <begin position="39"/>
        <end position="98"/>
    </location>
</feature>
<name>A0A6G0WWP3_9STRA</name>
<evidence type="ECO:0000256" key="5">
    <source>
        <dbReference type="SAM" id="MobiDB-lite"/>
    </source>
</evidence>
<dbReference type="GO" id="GO:0008270">
    <property type="term" value="F:zinc ion binding"/>
    <property type="evidence" value="ECO:0007669"/>
    <property type="project" value="UniProtKB-KW"/>
</dbReference>
<feature type="compositionally biased region" description="Low complexity" evidence="5">
    <location>
        <begin position="116"/>
        <end position="128"/>
    </location>
</feature>
<feature type="compositionally biased region" description="Basic and acidic residues" evidence="5">
    <location>
        <begin position="336"/>
        <end position="348"/>
    </location>
</feature>
<feature type="region of interest" description="Disordered" evidence="5">
    <location>
        <begin position="465"/>
        <end position="487"/>
    </location>
</feature>
<dbReference type="PANTHER" id="PTHR43102">
    <property type="entry name" value="SLR1143 PROTEIN"/>
    <property type="match status" value="1"/>
</dbReference>
<proteinExistence type="predicted"/>
<keyword evidence="1" id="KW-0479">Metal-binding</keyword>
<dbReference type="InterPro" id="IPR000306">
    <property type="entry name" value="Znf_FYVE"/>
</dbReference>
<dbReference type="SMART" id="SM00065">
    <property type="entry name" value="GAF"/>
    <property type="match status" value="1"/>
</dbReference>
<feature type="compositionally biased region" description="Basic and acidic residues" evidence="5">
    <location>
        <begin position="465"/>
        <end position="474"/>
    </location>
</feature>
<comment type="caution">
    <text evidence="7">The sequence shown here is derived from an EMBL/GenBank/DDBJ whole genome shotgun (WGS) entry which is preliminary data.</text>
</comment>
<evidence type="ECO:0000256" key="3">
    <source>
        <dbReference type="ARBA" id="ARBA00022833"/>
    </source>
</evidence>
<accession>A0A6G0WWP3</accession>
<dbReference type="InterPro" id="IPR011011">
    <property type="entry name" value="Znf_FYVE_PHD"/>
</dbReference>